<dbReference type="Pfam" id="PF00389">
    <property type="entry name" value="2-Hacid_dh"/>
    <property type="match status" value="1"/>
</dbReference>
<evidence type="ECO:0000313" key="8">
    <source>
        <dbReference type="Proteomes" id="UP000243719"/>
    </source>
</evidence>
<dbReference type="InterPro" id="IPR006139">
    <property type="entry name" value="D-isomer_2_OHA_DH_cat_dom"/>
</dbReference>
<dbReference type="InterPro" id="IPR029753">
    <property type="entry name" value="D-isomer_DH_CS"/>
</dbReference>
<dbReference type="InterPro" id="IPR006140">
    <property type="entry name" value="D-isomer_DH_NAD-bd"/>
</dbReference>
<evidence type="ECO:0000256" key="1">
    <source>
        <dbReference type="ARBA" id="ARBA00005854"/>
    </source>
</evidence>
<dbReference type="Gene3D" id="3.40.50.720">
    <property type="entry name" value="NAD(P)-binding Rossmann-like Domain"/>
    <property type="match status" value="2"/>
</dbReference>
<dbReference type="InterPro" id="IPR036291">
    <property type="entry name" value="NAD(P)-bd_dom_sf"/>
</dbReference>
<dbReference type="GO" id="GO:0008720">
    <property type="term" value="F:D-lactate dehydrogenase (NAD+) activity"/>
    <property type="evidence" value="ECO:0007669"/>
    <property type="project" value="TreeGrafter"/>
</dbReference>
<evidence type="ECO:0000259" key="5">
    <source>
        <dbReference type="Pfam" id="PF00389"/>
    </source>
</evidence>
<name>A0A1H2PKI3_9BURK</name>
<evidence type="ECO:0000256" key="2">
    <source>
        <dbReference type="ARBA" id="ARBA00023002"/>
    </source>
</evidence>
<protein>
    <submittedName>
        <fullName evidence="7">D-lactate dehydrogenase</fullName>
    </submittedName>
</protein>
<dbReference type="SUPFAM" id="SSF51735">
    <property type="entry name" value="NAD(P)-binding Rossmann-fold domains"/>
    <property type="match status" value="1"/>
</dbReference>
<dbReference type="SUPFAM" id="SSF52283">
    <property type="entry name" value="Formate/glycerate dehydrogenase catalytic domain-like"/>
    <property type="match status" value="1"/>
</dbReference>
<evidence type="ECO:0000313" key="7">
    <source>
        <dbReference type="EMBL" id="SDV46970.1"/>
    </source>
</evidence>
<gene>
    <name evidence="7" type="ORF">SAMN05216551_102149</name>
</gene>
<proteinExistence type="inferred from homology"/>
<reference evidence="8" key="1">
    <citation type="submission" date="2016-09" db="EMBL/GenBank/DDBJ databases">
        <authorList>
            <person name="Varghese N."/>
            <person name="Submissions S."/>
        </authorList>
    </citation>
    <scope>NUCLEOTIDE SEQUENCE [LARGE SCALE GENOMIC DNA]</scope>
    <source>
        <strain evidence="8">JS23</strain>
    </source>
</reference>
<evidence type="ECO:0000256" key="4">
    <source>
        <dbReference type="RuleBase" id="RU003719"/>
    </source>
</evidence>
<evidence type="ECO:0000256" key="3">
    <source>
        <dbReference type="ARBA" id="ARBA00023027"/>
    </source>
</evidence>
<dbReference type="Pfam" id="PF02826">
    <property type="entry name" value="2-Hacid_dh_C"/>
    <property type="match status" value="1"/>
</dbReference>
<keyword evidence="3" id="KW-0520">NAD</keyword>
<dbReference type="CDD" id="cd12183">
    <property type="entry name" value="LDH_like_2"/>
    <property type="match status" value="1"/>
</dbReference>
<dbReference type="Proteomes" id="UP000243719">
    <property type="component" value="Unassembled WGS sequence"/>
</dbReference>
<feature type="domain" description="D-isomer specific 2-hydroxyacid dehydrogenase catalytic" evidence="5">
    <location>
        <begin position="4"/>
        <end position="326"/>
    </location>
</feature>
<dbReference type="GO" id="GO:0051287">
    <property type="term" value="F:NAD binding"/>
    <property type="evidence" value="ECO:0007669"/>
    <property type="project" value="InterPro"/>
</dbReference>
<dbReference type="RefSeq" id="WP_091905968.1">
    <property type="nucleotide sequence ID" value="NZ_FNLO01000002.1"/>
</dbReference>
<feature type="domain" description="D-isomer specific 2-hydroxyacid dehydrogenase NAD-binding" evidence="6">
    <location>
        <begin position="110"/>
        <end position="295"/>
    </location>
</feature>
<keyword evidence="8" id="KW-1185">Reference proteome</keyword>
<dbReference type="PROSITE" id="PS00671">
    <property type="entry name" value="D_2_HYDROXYACID_DH_3"/>
    <property type="match status" value="1"/>
</dbReference>
<dbReference type="PANTHER" id="PTHR43026:SF1">
    <property type="entry name" value="2-HYDROXYACID DEHYDROGENASE HOMOLOG 1-RELATED"/>
    <property type="match status" value="1"/>
</dbReference>
<dbReference type="InterPro" id="IPR058205">
    <property type="entry name" value="D-LDH-like"/>
</dbReference>
<organism evidence="7 8">
    <name type="scientific">Chitinasiproducens palmae</name>
    <dbReference type="NCBI Taxonomy" id="1770053"/>
    <lineage>
        <taxon>Bacteria</taxon>
        <taxon>Pseudomonadati</taxon>
        <taxon>Pseudomonadota</taxon>
        <taxon>Betaproteobacteria</taxon>
        <taxon>Burkholderiales</taxon>
        <taxon>Burkholderiaceae</taxon>
        <taxon>Chitinasiproducens</taxon>
    </lineage>
</organism>
<evidence type="ECO:0000259" key="6">
    <source>
        <dbReference type="Pfam" id="PF02826"/>
    </source>
</evidence>
<dbReference type="OrthoDB" id="9805416at2"/>
<comment type="similarity">
    <text evidence="1 4">Belongs to the D-isomer specific 2-hydroxyacid dehydrogenase family.</text>
</comment>
<dbReference type="PANTHER" id="PTHR43026">
    <property type="entry name" value="2-HYDROXYACID DEHYDROGENASE HOMOLOG 1-RELATED"/>
    <property type="match status" value="1"/>
</dbReference>
<sequence>MKAVVFDTHDYDRRALSEANANGTHALTFLDVRLDEQTAKLAEGFDAAIAFVNDHLDEPVLERLAAGGVRLVAMRCAGHNNLDLAAATRLGITVVTVPSYTPHAVAEHVFALTLSLLRSVPRAVSRVRDGNFSVEGLVGSLLCGKTFGIVGFGQIGRVVAGIARGFGCRVVIHDPYVKDTAADVENLPLEDLLARSDVISLHSPLTPQTRHLINAARLAMLKEGAVLINTGRGALVDTLALIETLKADRLGGVGLDVYELEEKFFYTDWSNDVLPDDVLARLLTFRKVLVTSHMGFLTREALAEIAQTTLRSLGDFEAGQTLKNRLS</sequence>
<dbReference type="PROSITE" id="PS00670">
    <property type="entry name" value="D_2_HYDROXYACID_DH_2"/>
    <property type="match status" value="1"/>
</dbReference>
<keyword evidence="2 4" id="KW-0560">Oxidoreductase</keyword>
<dbReference type="AlphaFoldDB" id="A0A1H2PKI3"/>
<dbReference type="EMBL" id="FNLO01000002">
    <property type="protein sequence ID" value="SDV46970.1"/>
    <property type="molecule type" value="Genomic_DNA"/>
</dbReference>
<accession>A0A1H2PKI3</accession>
<dbReference type="STRING" id="1770053.SAMN05216551_102149"/>